<protein>
    <submittedName>
        <fullName evidence="2">Uncharacterized protein</fullName>
    </submittedName>
</protein>
<name>A0AAN9E041_CROPI</name>
<gene>
    <name evidence="2" type="ORF">RIF29_45414</name>
    <name evidence="1" type="ORF">RIF29_47023</name>
</gene>
<evidence type="ECO:0000313" key="2">
    <source>
        <dbReference type="EMBL" id="KAK7236547.1"/>
    </source>
</evidence>
<dbReference type="EMBL" id="JAYWIO010000064">
    <property type="protein sequence ID" value="KAK7234305.1"/>
    <property type="molecule type" value="Genomic_DNA"/>
</dbReference>
<dbReference type="Proteomes" id="UP001372338">
    <property type="component" value="Unassembled WGS sequence"/>
</dbReference>
<evidence type="ECO:0000313" key="3">
    <source>
        <dbReference type="Proteomes" id="UP001372338"/>
    </source>
</evidence>
<dbReference type="AlphaFoldDB" id="A0AAN9E041"/>
<reference evidence="2 3" key="1">
    <citation type="submission" date="2024-01" db="EMBL/GenBank/DDBJ databases">
        <title>The genomes of 5 underutilized Papilionoideae crops provide insights into root nodulation and disease resistanc.</title>
        <authorList>
            <person name="Yuan L."/>
        </authorList>
    </citation>
    <scope>NUCLEOTIDE SEQUENCE [LARGE SCALE GENOMIC DNA]</scope>
    <source>
        <strain evidence="2">ZHUSHIDOU_FW_LH</strain>
        <tissue evidence="2">Leaf</tissue>
    </source>
</reference>
<keyword evidence="3" id="KW-1185">Reference proteome</keyword>
<evidence type="ECO:0000313" key="1">
    <source>
        <dbReference type="EMBL" id="KAK7234305.1"/>
    </source>
</evidence>
<accession>A0AAN9E041</accession>
<organism evidence="2 3">
    <name type="scientific">Crotalaria pallida</name>
    <name type="common">Smooth rattlebox</name>
    <name type="synonym">Crotalaria striata</name>
    <dbReference type="NCBI Taxonomy" id="3830"/>
    <lineage>
        <taxon>Eukaryota</taxon>
        <taxon>Viridiplantae</taxon>
        <taxon>Streptophyta</taxon>
        <taxon>Embryophyta</taxon>
        <taxon>Tracheophyta</taxon>
        <taxon>Spermatophyta</taxon>
        <taxon>Magnoliopsida</taxon>
        <taxon>eudicotyledons</taxon>
        <taxon>Gunneridae</taxon>
        <taxon>Pentapetalae</taxon>
        <taxon>rosids</taxon>
        <taxon>fabids</taxon>
        <taxon>Fabales</taxon>
        <taxon>Fabaceae</taxon>
        <taxon>Papilionoideae</taxon>
        <taxon>50 kb inversion clade</taxon>
        <taxon>genistoids sensu lato</taxon>
        <taxon>core genistoids</taxon>
        <taxon>Crotalarieae</taxon>
        <taxon>Crotalaria</taxon>
    </lineage>
</organism>
<sequence length="100" mass="11205">MYNTPLTGRGSPDFMEELAFGLDFTLYEGSDEGSVLSLRLSPLAPHFPSSSGRAICHVTCFRFHIPSFRFRLAWFLQTAGKKERSFTLSFGLSPPRLKAT</sequence>
<dbReference type="EMBL" id="JAYWIO010000036">
    <property type="protein sequence ID" value="KAK7236547.1"/>
    <property type="molecule type" value="Genomic_DNA"/>
</dbReference>
<proteinExistence type="predicted"/>
<comment type="caution">
    <text evidence="2">The sequence shown here is derived from an EMBL/GenBank/DDBJ whole genome shotgun (WGS) entry which is preliminary data.</text>
</comment>